<feature type="transmembrane region" description="Helical" evidence="1">
    <location>
        <begin position="128"/>
        <end position="149"/>
    </location>
</feature>
<evidence type="ECO:0000313" key="3">
    <source>
        <dbReference type="Proteomes" id="UP000249204"/>
    </source>
</evidence>
<dbReference type="Pfam" id="PF22564">
    <property type="entry name" value="HAAS"/>
    <property type="match status" value="1"/>
</dbReference>
<dbReference type="RefSeq" id="WP_111270615.1">
    <property type="nucleotide sequence ID" value="NZ_QKWW01000033.1"/>
</dbReference>
<feature type="transmembrane region" description="Helical" evidence="1">
    <location>
        <begin position="100"/>
        <end position="122"/>
    </location>
</feature>
<keyword evidence="1" id="KW-0472">Membrane</keyword>
<evidence type="ECO:0000256" key="1">
    <source>
        <dbReference type="SAM" id="Phobius"/>
    </source>
</evidence>
<keyword evidence="1" id="KW-1133">Transmembrane helix</keyword>
<protein>
    <recommendedName>
        <fullName evidence="4">DUF1700 domain-containing protein</fullName>
    </recommendedName>
</protein>
<evidence type="ECO:0008006" key="4">
    <source>
        <dbReference type="Google" id="ProtNLM"/>
    </source>
</evidence>
<keyword evidence="1" id="KW-0812">Transmembrane</keyword>
<accession>A0A2W6P6D1</accession>
<dbReference type="AlphaFoldDB" id="A0A2W6P6D1"/>
<organism evidence="2 3">
    <name type="scientific">Paenibacillus silvae</name>
    <dbReference type="NCBI Taxonomy" id="1325358"/>
    <lineage>
        <taxon>Bacteria</taxon>
        <taxon>Bacillati</taxon>
        <taxon>Bacillota</taxon>
        <taxon>Bacilli</taxon>
        <taxon>Bacillales</taxon>
        <taxon>Paenibacillaceae</taxon>
        <taxon>Paenibacillus</taxon>
    </lineage>
</organism>
<sequence length="201" mass="22452">MNKQQFMQTMALYLRPMDEAERSELLADYDQHFALGLHEGRTEEEIARELGHPEQIAREALGDRYDAYMHADLPATDPFYASTFKEMKPASNPTRATRNFFTAVGLLFLNLMFGIPIGLTLWSVWLTIASMSLLALAPVAAAVDALFLSHLEKAEIFVSIGLFGLGILFAIASKYVFRAFKVLTVGYIRLNQKVMKGDAPA</sequence>
<name>A0A2W6P6D1_9BACL</name>
<reference evidence="2 3" key="1">
    <citation type="submission" date="2018-06" db="EMBL/GenBank/DDBJ databases">
        <title>Isolation of heavy metals resistant Paenibacillus silvae NC2 from Gold-Copper mine in ZiJin, China.</title>
        <authorList>
            <person name="Xu J."/>
            <person name="Mazhar H.S."/>
            <person name="Rensing C."/>
        </authorList>
    </citation>
    <scope>NUCLEOTIDE SEQUENCE [LARGE SCALE GENOMIC DNA]</scope>
    <source>
        <strain evidence="2 3">NC2</strain>
    </source>
</reference>
<dbReference type="Proteomes" id="UP000249204">
    <property type="component" value="Unassembled WGS sequence"/>
</dbReference>
<feature type="transmembrane region" description="Helical" evidence="1">
    <location>
        <begin position="156"/>
        <end position="177"/>
    </location>
</feature>
<gene>
    <name evidence="2" type="ORF">DN757_12790</name>
</gene>
<evidence type="ECO:0000313" key="2">
    <source>
        <dbReference type="EMBL" id="PZT55230.1"/>
    </source>
</evidence>
<proteinExistence type="predicted"/>
<comment type="caution">
    <text evidence="2">The sequence shown here is derived from an EMBL/GenBank/DDBJ whole genome shotgun (WGS) entry which is preliminary data.</text>
</comment>
<dbReference type="EMBL" id="QKWW01000033">
    <property type="protein sequence ID" value="PZT55230.1"/>
    <property type="molecule type" value="Genomic_DNA"/>
</dbReference>